<feature type="transmembrane region" description="Helical" evidence="13">
    <location>
        <begin position="367"/>
        <end position="388"/>
    </location>
</feature>
<feature type="transmembrane region" description="Helical" evidence="13">
    <location>
        <begin position="590"/>
        <end position="611"/>
    </location>
</feature>
<feature type="transmembrane region" description="Helical" evidence="13">
    <location>
        <begin position="623"/>
        <end position="642"/>
    </location>
</feature>
<keyword evidence="7 13" id="KW-0808">Transferase</keyword>
<comment type="similarity">
    <text evidence="3">Belongs to the UPF0585 family.</text>
</comment>
<dbReference type="PANTHER" id="PTHR12250">
    <property type="entry name" value="PHOSPHATIDYLINOSITOL GLYCAN, CLASS N"/>
    <property type="match status" value="1"/>
</dbReference>
<gene>
    <name evidence="15" type="ORF">LNINA_LOCUS135</name>
</gene>
<feature type="transmembrane region" description="Helical" evidence="13">
    <location>
        <begin position="531"/>
        <end position="550"/>
    </location>
</feature>
<dbReference type="GO" id="GO:0005789">
    <property type="term" value="C:endoplasmic reticulum membrane"/>
    <property type="evidence" value="ECO:0007669"/>
    <property type="project" value="UniProtKB-SubCell"/>
</dbReference>
<evidence type="ECO:0000313" key="15">
    <source>
        <dbReference type="EMBL" id="CAK1540050.1"/>
    </source>
</evidence>
<dbReference type="EC" id="2.-.-.-" evidence="13"/>
<evidence type="ECO:0000256" key="10">
    <source>
        <dbReference type="ARBA" id="ARBA00022989"/>
    </source>
</evidence>
<dbReference type="InterPro" id="IPR002591">
    <property type="entry name" value="Phosphodiest/P_Trfase"/>
</dbReference>
<feature type="transmembrane region" description="Helical" evidence="13">
    <location>
        <begin position="764"/>
        <end position="788"/>
    </location>
</feature>
<evidence type="ECO:0000256" key="7">
    <source>
        <dbReference type="ARBA" id="ARBA00022679"/>
    </source>
</evidence>
<dbReference type="SUPFAM" id="SSF53649">
    <property type="entry name" value="Alkaline phosphatase-like"/>
    <property type="match status" value="1"/>
</dbReference>
<feature type="transmembrane region" description="Helical" evidence="13">
    <location>
        <begin position="556"/>
        <end position="578"/>
    </location>
</feature>
<dbReference type="AlphaFoldDB" id="A0AAV1IVC2"/>
<dbReference type="PANTHER" id="PTHR12250:SF0">
    <property type="entry name" value="GPI ETHANOLAMINE PHOSPHATE TRANSFERASE 1"/>
    <property type="match status" value="1"/>
</dbReference>
<dbReference type="InterPro" id="IPR017850">
    <property type="entry name" value="Alkaline_phosphatase_core_sf"/>
</dbReference>
<evidence type="ECO:0000256" key="8">
    <source>
        <dbReference type="ARBA" id="ARBA00022692"/>
    </source>
</evidence>
<comment type="function">
    <text evidence="13">Ethanolamine phosphate transferase involved in glycosylphosphatidylinositol-anchor biosynthesis. Transfers ethanolamine phosphate to the first alpha-1,4-linked mannose of the glycosylphosphatidylinositol precursor of GPI-anchor.</text>
</comment>
<dbReference type="InterPro" id="IPR017852">
    <property type="entry name" value="GPI_EtnP_transferase_1_C"/>
</dbReference>
<feature type="transmembrane region" description="Helical" evidence="13">
    <location>
        <begin position="479"/>
        <end position="496"/>
    </location>
</feature>
<dbReference type="Pfam" id="PF01663">
    <property type="entry name" value="Phosphodiest"/>
    <property type="match status" value="1"/>
</dbReference>
<feature type="domain" description="GPI ethanolamine phosphate transferase 1 C-terminal" evidence="14">
    <location>
        <begin position="360"/>
        <end position="823"/>
    </location>
</feature>
<feature type="transmembrane region" description="Helical" evidence="13">
    <location>
        <begin position="800"/>
        <end position="818"/>
    </location>
</feature>
<keyword evidence="12" id="KW-0325">Glycoprotein</keyword>
<dbReference type="GO" id="GO:0006506">
    <property type="term" value="P:GPI anchor biosynthetic process"/>
    <property type="evidence" value="ECO:0007669"/>
    <property type="project" value="UniProtKB-KW"/>
</dbReference>
<evidence type="ECO:0000256" key="6">
    <source>
        <dbReference type="ARBA" id="ARBA00022502"/>
    </source>
</evidence>
<evidence type="ECO:0000256" key="4">
    <source>
        <dbReference type="ARBA" id="ARBA00008400"/>
    </source>
</evidence>
<dbReference type="InterPro" id="IPR029063">
    <property type="entry name" value="SAM-dependent_MTases_sf"/>
</dbReference>
<feature type="transmembrane region" description="Helical" evidence="13">
    <location>
        <begin position="445"/>
        <end position="467"/>
    </location>
</feature>
<keyword evidence="11 13" id="KW-0472">Membrane</keyword>
<evidence type="ECO:0000256" key="9">
    <source>
        <dbReference type="ARBA" id="ARBA00022824"/>
    </source>
</evidence>
<dbReference type="GO" id="GO:0051377">
    <property type="term" value="F:mannose-ethanolamine phosphotransferase activity"/>
    <property type="evidence" value="ECO:0007669"/>
    <property type="project" value="UniProtKB-UniRule"/>
</dbReference>
<keyword evidence="9 13" id="KW-0256">Endoplasmic reticulum</keyword>
<evidence type="ECO:0000256" key="3">
    <source>
        <dbReference type="ARBA" id="ARBA00008308"/>
    </source>
</evidence>
<dbReference type="Pfam" id="PF06080">
    <property type="entry name" value="DUF938"/>
    <property type="match status" value="1"/>
</dbReference>
<feature type="transmembrane region" description="Helical" evidence="13">
    <location>
        <begin position="420"/>
        <end position="439"/>
    </location>
</feature>
<keyword evidence="10 13" id="KW-1133">Transmembrane helix</keyword>
<dbReference type="Gene3D" id="3.40.720.10">
    <property type="entry name" value="Alkaline Phosphatase, subunit A"/>
    <property type="match status" value="1"/>
</dbReference>
<comment type="similarity">
    <text evidence="4 13">Belongs to the PIGG/PIGN/PIGO family. PIGN subfamily.</text>
</comment>
<evidence type="ECO:0000256" key="13">
    <source>
        <dbReference type="RuleBase" id="RU367138"/>
    </source>
</evidence>
<accession>A0AAV1IVC2</accession>
<comment type="caution">
    <text evidence="15">The sequence shown here is derived from an EMBL/GenBank/DDBJ whole genome shotgun (WGS) entry which is preliminary data.</text>
</comment>
<dbReference type="Proteomes" id="UP001497472">
    <property type="component" value="Unassembled WGS sequence"/>
</dbReference>
<reference evidence="15 16" key="1">
    <citation type="submission" date="2023-11" db="EMBL/GenBank/DDBJ databases">
        <authorList>
            <person name="Okamura Y."/>
        </authorList>
    </citation>
    <scope>NUCLEOTIDE SEQUENCE [LARGE SCALE GENOMIC DNA]</scope>
</reference>
<evidence type="ECO:0000256" key="1">
    <source>
        <dbReference type="ARBA" id="ARBA00004477"/>
    </source>
</evidence>
<evidence type="ECO:0000256" key="11">
    <source>
        <dbReference type="ARBA" id="ARBA00023136"/>
    </source>
</evidence>
<name>A0AAV1IVC2_9NEOP</name>
<dbReference type="EMBL" id="CAVLEF010000001">
    <property type="protein sequence ID" value="CAK1540050.1"/>
    <property type="molecule type" value="Genomic_DNA"/>
</dbReference>
<dbReference type="CDD" id="cd16020">
    <property type="entry name" value="GPI_EPT_1"/>
    <property type="match status" value="1"/>
</dbReference>
<dbReference type="InterPro" id="IPR037671">
    <property type="entry name" value="PIGN_N"/>
</dbReference>
<proteinExistence type="inferred from homology"/>
<evidence type="ECO:0000256" key="12">
    <source>
        <dbReference type="ARBA" id="ARBA00023180"/>
    </source>
</evidence>
<keyword evidence="6 13" id="KW-0337">GPI-anchor biosynthesis</keyword>
<evidence type="ECO:0000256" key="5">
    <source>
        <dbReference type="ARBA" id="ARBA00020831"/>
    </source>
</evidence>
<dbReference type="SUPFAM" id="SSF53335">
    <property type="entry name" value="S-adenosyl-L-methionine-dependent methyltransferases"/>
    <property type="match status" value="1"/>
</dbReference>
<keyword evidence="16" id="KW-1185">Reference proteome</keyword>
<evidence type="ECO:0000313" key="16">
    <source>
        <dbReference type="Proteomes" id="UP001497472"/>
    </source>
</evidence>
<protein>
    <recommendedName>
        <fullName evidence="5 13">GPI ethanolamine phosphate transferase 1</fullName>
        <ecNumber evidence="13">2.-.-.-</ecNumber>
    </recommendedName>
</protein>
<dbReference type="InterPro" id="IPR010342">
    <property type="entry name" value="DUF938"/>
</dbReference>
<dbReference type="Pfam" id="PF04987">
    <property type="entry name" value="PigN"/>
    <property type="match status" value="1"/>
</dbReference>
<sequence>MPYLRSIANTNGRWGISNTRVPTESRPGHVAIIAGFYEDPSAVAKGWKENPVDFDSLFNQSSYTWCWGTYDILDIFTKDHNVVDHIFVEKFDPYDQTYSSDKNTTLLDEWVFVAAKEFFEKAHQDKDLKQKLHSKKVIFFLHLLGTDTAGHTHKPKTENFLTTLRHVDNGIKDIERIIRDFYDDDGKTTFLMTADHGMTDWGSHGTGYDHETKTPYVLWGSGVQQVHNDEKHLDPETKSMFQEHRLDLNQADLTPLMATFLSIPVPVNSIGHLQVNLLNATQDIKAKAMYSNSRQLLSQYNKKRHDVEANAVTFLYYPYKPLDGEKVDELIHFTEMLLQNKDYEQLILFSEEIIKLSLSGLVYYHNYYQYPLLVTITVSFLGWITYLLRILMEQSVFSQVDVSNKKHQKSSNMYSNFDKAILGIALVLGILSSILIYAQNLPVQYYIYFILPIFLWFYSLSPISLWVQVFTVIKRRRRISNLIIQMFCYITGSIAIGFSFSYRWVLSVPLLGMSIWPAFSRPKQGKHTLLYVAWPIGCLILSIFSLMPVIGKDVFIELVFAGGFMWLLVMLYYVYFILCSNSNDDGKRDIILSVIHMILLTVTLQIIFVQSKRFESRTGVSHNLQSLCWVITFLLPILPLLYTRRMNNRILGINSSTIIFYLMMSVAHEGLFIVALIFSITCWMYLEFKLLDVGNNEIKDCFFNADETKHITPFERSINSDDFRRAFFFLLYIVLSYFGTGNIDSLNSYEVRWVLCFTTSFKPFLIMTLIILKTLSTQLSVACCFRAIQSLTKAPTGYTHIIVLIYSNIMGLLLLYCVTNTGSWLEIGTSISQYLGKLFINKGLMIRQAKTQINSNHQNIRLQHILKPNLWAFSISMSKSREFSSNYRQNESYTGEKLIYPAASRNQDPILQVLKRFVLCDSDQIDDESPSFLEIASGSGQHLAHFAPNFPGVKFQPSEVDSDLFGSITYYANNCCTKNILLPILLDVRNNLSSYGFEESSIDYMYSSNLIHISPYECTKGLFQNAGTYLKSEALMITYGPYSKDGVITPQSNVDFDASLKARNPLWGLRDITDLIKLGEENNLSLIDTVEMPANNFILIWKRD</sequence>
<comment type="pathway">
    <text evidence="2 13">Glycolipid biosynthesis; glycosylphosphatidylinositol-anchor biosynthesis.</text>
</comment>
<dbReference type="InterPro" id="IPR007070">
    <property type="entry name" value="GPI_EtnP_transferase_1"/>
</dbReference>
<comment type="subcellular location">
    <subcellularLocation>
        <location evidence="1 13">Endoplasmic reticulum membrane</location>
        <topology evidence="1 13">Multi-pass membrane protein</topology>
    </subcellularLocation>
</comment>
<feature type="transmembrane region" description="Helical" evidence="13">
    <location>
        <begin position="726"/>
        <end position="743"/>
    </location>
</feature>
<evidence type="ECO:0000256" key="2">
    <source>
        <dbReference type="ARBA" id="ARBA00004687"/>
    </source>
</evidence>
<organism evidence="15 16">
    <name type="scientific">Leptosia nina</name>
    <dbReference type="NCBI Taxonomy" id="320188"/>
    <lineage>
        <taxon>Eukaryota</taxon>
        <taxon>Metazoa</taxon>
        <taxon>Ecdysozoa</taxon>
        <taxon>Arthropoda</taxon>
        <taxon>Hexapoda</taxon>
        <taxon>Insecta</taxon>
        <taxon>Pterygota</taxon>
        <taxon>Neoptera</taxon>
        <taxon>Endopterygota</taxon>
        <taxon>Lepidoptera</taxon>
        <taxon>Glossata</taxon>
        <taxon>Ditrysia</taxon>
        <taxon>Papilionoidea</taxon>
        <taxon>Pieridae</taxon>
        <taxon>Pierinae</taxon>
        <taxon>Leptosia</taxon>
    </lineage>
</organism>
<evidence type="ECO:0000259" key="14">
    <source>
        <dbReference type="Pfam" id="PF04987"/>
    </source>
</evidence>
<keyword evidence="8 13" id="KW-0812">Transmembrane</keyword>
<feature type="transmembrane region" description="Helical" evidence="13">
    <location>
        <begin position="658"/>
        <end position="686"/>
    </location>
</feature>